<feature type="domain" description="D-isomer specific 2-hydroxyacid dehydrogenase catalytic" evidence="2">
    <location>
        <begin position="29"/>
        <end position="71"/>
    </location>
</feature>
<keyword evidence="1" id="KW-0560">Oxidoreductase</keyword>
<comment type="caution">
    <text evidence="3">The sequence shown here is derived from an EMBL/GenBank/DDBJ whole genome shotgun (WGS) entry which is preliminary data.</text>
</comment>
<proteinExistence type="predicted"/>
<evidence type="ECO:0000259" key="2">
    <source>
        <dbReference type="Pfam" id="PF00389"/>
    </source>
</evidence>
<keyword evidence="4" id="KW-1185">Reference proteome</keyword>
<sequence length="111" mass="12002">MAYQDDGTCDEQHGLNLPKLLIHGPPGFSSLRLFVTTSAGTEHIDLDECRRRGVRVAGAGNMFSEDVADLALALLIDVVMKISAADSCLRKRLRLASRVFPLSSKGFLAVS</sequence>
<reference evidence="3 4" key="1">
    <citation type="submission" date="2024-08" db="EMBL/GenBank/DDBJ databases">
        <title>Insights into the chromosomal genome structure of Flemingia macrophylla.</title>
        <authorList>
            <person name="Ding Y."/>
            <person name="Zhao Y."/>
            <person name="Bi W."/>
            <person name="Wu M."/>
            <person name="Zhao G."/>
            <person name="Gong Y."/>
            <person name="Li W."/>
            <person name="Zhang P."/>
        </authorList>
    </citation>
    <scope>NUCLEOTIDE SEQUENCE [LARGE SCALE GENOMIC DNA]</scope>
    <source>
        <strain evidence="3">DYQJB</strain>
        <tissue evidence="3">Leaf</tissue>
    </source>
</reference>
<dbReference type="SUPFAM" id="SSF52283">
    <property type="entry name" value="Formate/glycerate dehydrogenase catalytic domain-like"/>
    <property type="match status" value="1"/>
</dbReference>
<gene>
    <name evidence="3" type="ORF">Fmac_011863</name>
</gene>
<name>A0ABD1MNP0_9FABA</name>
<evidence type="ECO:0000313" key="4">
    <source>
        <dbReference type="Proteomes" id="UP001603857"/>
    </source>
</evidence>
<dbReference type="Proteomes" id="UP001603857">
    <property type="component" value="Unassembled WGS sequence"/>
</dbReference>
<dbReference type="InterPro" id="IPR050223">
    <property type="entry name" value="D-isomer_2-hydroxyacid_DH"/>
</dbReference>
<dbReference type="EMBL" id="JBGMDY010000004">
    <property type="protein sequence ID" value="KAL2337417.1"/>
    <property type="molecule type" value="Genomic_DNA"/>
</dbReference>
<dbReference type="AlphaFoldDB" id="A0ABD1MNP0"/>
<dbReference type="PANTHER" id="PTHR10996">
    <property type="entry name" value="2-HYDROXYACID DEHYDROGENASE-RELATED"/>
    <property type="match status" value="1"/>
</dbReference>
<dbReference type="GO" id="GO:0016491">
    <property type="term" value="F:oxidoreductase activity"/>
    <property type="evidence" value="ECO:0007669"/>
    <property type="project" value="UniProtKB-KW"/>
</dbReference>
<accession>A0ABD1MNP0</accession>
<protein>
    <recommendedName>
        <fullName evidence="2">D-isomer specific 2-hydroxyacid dehydrogenase catalytic domain-containing protein</fullName>
    </recommendedName>
</protein>
<dbReference type="PANTHER" id="PTHR10996:SF234">
    <property type="entry name" value="D-GLYCERATE DEHYDROGENASE_HYDROXYPYRUVATE REDUCTASE"/>
    <property type="match status" value="1"/>
</dbReference>
<organism evidence="3 4">
    <name type="scientific">Flemingia macrophylla</name>
    <dbReference type="NCBI Taxonomy" id="520843"/>
    <lineage>
        <taxon>Eukaryota</taxon>
        <taxon>Viridiplantae</taxon>
        <taxon>Streptophyta</taxon>
        <taxon>Embryophyta</taxon>
        <taxon>Tracheophyta</taxon>
        <taxon>Spermatophyta</taxon>
        <taxon>Magnoliopsida</taxon>
        <taxon>eudicotyledons</taxon>
        <taxon>Gunneridae</taxon>
        <taxon>Pentapetalae</taxon>
        <taxon>rosids</taxon>
        <taxon>fabids</taxon>
        <taxon>Fabales</taxon>
        <taxon>Fabaceae</taxon>
        <taxon>Papilionoideae</taxon>
        <taxon>50 kb inversion clade</taxon>
        <taxon>NPAAA clade</taxon>
        <taxon>indigoferoid/millettioid clade</taxon>
        <taxon>Phaseoleae</taxon>
        <taxon>Flemingia</taxon>
    </lineage>
</organism>
<evidence type="ECO:0000256" key="1">
    <source>
        <dbReference type="ARBA" id="ARBA00023002"/>
    </source>
</evidence>
<dbReference type="Gene3D" id="3.40.50.720">
    <property type="entry name" value="NAD(P)-binding Rossmann-like Domain"/>
    <property type="match status" value="2"/>
</dbReference>
<dbReference type="InterPro" id="IPR006139">
    <property type="entry name" value="D-isomer_2_OHA_DH_cat_dom"/>
</dbReference>
<evidence type="ECO:0000313" key="3">
    <source>
        <dbReference type="EMBL" id="KAL2337417.1"/>
    </source>
</evidence>
<dbReference type="Pfam" id="PF00389">
    <property type="entry name" value="2-Hacid_dh"/>
    <property type="match status" value="1"/>
</dbReference>